<accession>A0A4R6SRR2</accession>
<protein>
    <submittedName>
        <fullName evidence="1">Uncharacterized protein</fullName>
    </submittedName>
</protein>
<dbReference type="EMBL" id="SNYC01000009">
    <property type="protein sequence ID" value="TDQ06367.1"/>
    <property type="molecule type" value="Genomic_DNA"/>
</dbReference>
<comment type="caution">
    <text evidence="1">The sequence shown here is derived from an EMBL/GenBank/DDBJ whole genome shotgun (WGS) entry which is preliminary data.</text>
</comment>
<sequence length="33" mass="4099">MTLCVLNRFTYNNDTKENINYKYFTLFFLNIMI</sequence>
<organism evidence="1 2">
    <name type="scientific">Pedobacter metabolipauper</name>
    <dbReference type="NCBI Taxonomy" id="425513"/>
    <lineage>
        <taxon>Bacteria</taxon>
        <taxon>Pseudomonadati</taxon>
        <taxon>Bacteroidota</taxon>
        <taxon>Sphingobacteriia</taxon>
        <taxon>Sphingobacteriales</taxon>
        <taxon>Sphingobacteriaceae</taxon>
        <taxon>Pedobacter</taxon>
    </lineage>
</organism>
<dbReference type="Proteomes" id="UP000295620">
    <property type="component" value="Unassembled WGS sequence"/>
</dbReference>
<reference evidence="1 2" key="1">
    <citation type="submission" date="2019-03" db="EMBL/GenBank/DDBJ databases">
        <title>Genomic Encyclopedia of Archaeal and Bacterial Type Strains, Phase II (KMG-II): from individual species to whole genera.</title>
        <authorList>
            <person name="Goeker M."/>
        </authorList>
    </citation>
    <scope>NUCLEOTIDE SEQUENCE [LARGE SCALE GENOMIC DNA]</scope>
    <source>
        <strain evidence="1 2">DSM 19035</strain>
    </source>
</reference>
<evidence type="ECO:0000313" key="2">
    <source>
        <dbReference type="Proteomes" id="UP000295620"/>
    </source>
</evidence>
<name>A0A4R6SRR2_9SPHI</name>
<gene>
    <name evidence="1" type="ORF">ATK78_4437</name>
</gene>
<proteinExistence type="predicted"/>
<evidence type="ECO:0000313" key="1">
    <source>
        <dbReference type="EMBL" id="TDQ06367.1"/>
    </source>
</evidence>
<dbReference type="AlphaFoldDB" id="A0A4R6SRR2"/>
<keyword evidence="2" id="KW-1185">Reference proteome</keyword>